<dbReference type="PROSITE" id="PS51843">
    <property type="entry name" value="NR_LBD"/>
    <property type="match status" value="1"/>
</dbReference>
<dbReference type="PRINTS" id="PR00398">
    <property type="entry name" value="STRDHORMONER"/>
</dbReference>
<gene>
    <name evidence="5" type="ORF">MAR_033877</name>
</gene>
<dbReference type="SUPFAM" id="SSF48508">
    <property type="entry name" value="Nuclear receptor ligand-binding domain"/>
    <property type="match status" value="1"/>
</dbReference>
<dbReference type="InterPro" id="IPR000536">
    <property type="entry name" value="Nucl_hrmn_rcpt_lig-bd"/>
</dbReference>
<sequence>MAYSYTELSVSIITADGNPSGIQLFSLNVAAPRPSRPESRPSRPESRGHVPKLVASNLLFNTTTLSQSCNTNYRLANLPFAQVTAPFVQVTAPFAQVTAQVTAQVSTPFSQSIAQTNALQRSPTENTCETAAKLLFMMIKWARNIPPFLSLPFSDQAILLEESWSELFILFAAQWSLPIEVGALMSTLGCPPTDQSERALHLMTELRALNNLINRFAAMRVDPTEYACLKALVLFKPGLFSEYCFTNHPTGKIRFGKLLLLLPALRDTHARCLEEVFFRRTIGDIAIERLLCDMFKS</sequence>
<dbReference type="PANTHER" id="PTHR24083">
    <property type="entry name" value="NUCLEAR HORMONE RECEPTOR"/>
    <property type="match status" value="1"/>
</dbReference>
<dbReference type="Gene3D" id="1.10.565.10">
    <property type="entry name" value="Retinoid X Receptor"/>
    <property type="match status" value="1"/>
</dbReference>
<dbReference type="Pfam" id="PF00104">
    <property type="entry name" value="Hormone_recep"/>
    <property type="match status" value="1"/>
</dbReference>
<feature type="non-terminal residue" evidence="5">
    <location>
        <position position="1"/>
    </location>
</feature>
<dbReference type="EMBL" id="CP111028">
    <property type="protein sequence ID" value="WAR31335.1"/>
    <property type="molecule type" value="Genomic_DNA"/>
</dbReference>
<dbReference type="InterPro" id="IPR001723">
    <property type="entry name" value="Nuclear_hrmn_rcpt"/>
</dbReference>
<accession>A0ABY7GB33</accession>
<evidence type="ECO:0000313" key="6">
    <source>
        <dbReference type="Proteomes" id="UP001164746"/>
    </source>
</evidence>
<dbReference type="Proteomes" id="UP001164746">
    <property type="component" value="Chromosome 17"/>
</dbReference>
<keyword evidence="1" id="KW-0805">Transcription regulation</keyword>
<evidence type="ECO:0000256" key="3">
    <source>
        <dbReference type="ARBA" id="ARBA00023170"/>
    </source>
</evidence>
<evidence type="ECO:0000256" key="1">
    <source>
        <dbReference type="ARBA" id="ARBA00023015"/>
    </source>
</evidence>
<keyword evidence="2" id="KW-0804">Transcription</keyword>
<dbReference type="SMART" id="SM00430">
    <property type="entry name" value="HOLI"/>
    <property type="match status" value="1"/>
</dbReference>
<name>A0ABY7GB33_MYAAR</name>
<dbReference type="InterPro" id="IPR050274">
    <property type="entry name" value="Nuclear_hormone_rcpt_NR2"/>
</dbReference>
<proteinExistence type="predicted"/>
<reference evidence="5" key="1">
    <citation type="submission" date="2022-11" db="EMBL/GenBank/DDBJ databases">
        <title>Centuries of genome instability and evolution in soft-shell clam transmissible cancer (bioRxiv).</title>
        <authorList>
            <person name="Hart S.F.M."/>
            <person name="Yonemitsu M.A."/>
            <person name="Giersch R.M."/>
            <person name="Beal B.F."/>
            <person name="Arriagada G."/>
            <person name="Davis B.W."/>
            <person name="Ostrander E.A."/>
            <person name="Goff S.P."/>
            <person name="Metzger M.J."/>
        </authorList>
    </citation>
    <scope>NUCLEOTIDE SEQUENCE</scope>
    <source>
        <strain evidence="5">MELC-2E11</strain>
        <tissue evidence="5">Siphon/mantle</tissue>
    </source>
</reference>
<evidence type="ECO:0000256" key="2">
    <source>
        <dbReference type="ARBA" id="ARBA00023163"/>
    </source>
</evidence>
<keyword evidence="3" id="KW-0675">Receptor</keyword>
<dbReference type="InterPro" id="IPR035500">
    <property type="entry name" value="NHR-like_dom_sf"/>
</dbReference>
<evidence type="ECO:0000259" key="4">
    <source>
        <dbReference type="PROSITE" id="PS51843"/>
    </source>
</evidence>
<protein>
    <submittedName>
        <fullName evidence="5">NR2E3-like protein</fullName>
    </submittedName>
</protein>
<evidence type="ECO:0000313" key="5">
    <source>
        <dbReference type="EMBL" id="WAR31335.1"/>
    </source>
</evidence>
<keyword evidence="6" id="KW-1185">Reference proteome</keyword>
<organism evidence="5 6">
    <name type="scientific">Mya arenaria</name>
    <name type="common">Soft-shell clam</name>
    <dbReference type="NCBI Taxonomy" id="6604"/>
    <lineage>
        <taxon>Eukaryota</taxon>
        <taxon>Metazoa</taxon>
        <taxon>Spiralia</taxon>
        <taxon>Lophotrochozoa</taxon>
        <taxon>Mollusca</taxon>
        <taxon>Bivalvia</taxon>
        <taxon>Autobranchia</taxon>
        <taxon>Heteroconchia</taxon>
        <taxon>Euheterodonta</taxon>
        <taxon>Imparidentia</taxon>
        <taxon>Neoheterodontei</taxon>
        <taxon>Myida</taxon>
        <taxon>Myoidea</taxon>
        <taxon>Myidae</taxon>
        <taxon>Mya</taxon>
    </lineage>
</organism>
<feature type="domain" description="NR LBD" evidence="4">
    <location>
        <begin position="97"/>
        <end position="297"/>
    </location>
</feature>